<protein>
    <submittedName>
        <fullName evidence="1">Uncharacterized protein</fullName>
    </submittedName>
</protein>
<keyword evidence="2" id="KW-1185">Reference proteome</keyword>
<dbReference type="EMBL" id="AFAY01000037">
    <property type="protein sequence ID" value="EGF10451.1"/>
    <property type="molecule type" value="Genomic_DNA"/>
</dbReference>
<proteinExistence type="predicted"/>
<dbReference type="HOGENOM" id="CLU_2718162_0_0_4"/>
<evidence type="ECO:0000313" key="1">
    <source>
        <dbReference type="EMBL" id="EGF10451.1"/>
    </source>
</evidence>
<evidence type="ECO:0000313" key="2">
    <source>
        <dbReference type="Proteomes" id="UP000004105"/>
    </source>
</evidence>
<comment type="caution">
    <text evidence="1">The sequence shown here is derived from an EMBL/GenBank/DDBJ whole genome shotgun (WGS) entry which is preliminary data.</text>
</comment>
<accession>F2BDP5</accession>
<gene>
    <name evidence="1" type="ORF">HMPREF9123_1859</name>
</gene>
<dbReference type="AlphaFoldDB" id="F2BDP5"/>
<sequence>MLFVREPLLVVNAAVVIVVVRIARGGGLRPQKDEGGAIKQVGFGHFDSLYRAMCCNRVGMNAGRLKTRFQAV</sequence>
<organism evidence="1 2">
    <name type="scientific">Neisseria bacilliformis ATCC BAA-1200</name>
    <dbReference type="NCBI Taxonomy" id="888742"/>
    <lineage>
        <taxon>Bacteria</taxon>
        <taxon>Pseudomonadati</taxon>
        <taxon>Pseudomonadota</taxon>
        <taxon>Betaproteobacteria</taxon>
        <taxon>Neisseriales</taxon>
        <taxon>Neisseriaceae</taxon>
        <taxon>Neisseria</taxon>
    </lineage>
</organism>
<dbReference type="Proteomes" id="UP000004105">
    <property type="component" value="Unassembled WGS sequence"/>
</dbReference>
<reference evidence="1 2" key="1">
    <citation type="submission" date="2011-02" db="EMBL/GenBank/DDBJ databases">
        <authorList>
            <person name="Muzny D."/>
            <person name="Qin X."/>
            <person name="Deng J."/>
            <person name="Jiang H."/>
            <person name="Liu Y."/>
            <person name="Qu J."/>
            <person name="Song X.-Z."/>
            <person name="Zhang L."/>
            <person name="Thornton R."/>
            <person name="Coyle M."/>
            <person name="Francisco L."/>
            <person name="Jackson L."/>
            <person name="Javaid M."/>
            <person name="Korchina V."/>
            <person name="Kovar C."/>
            <person name="Mata R."/>
            <person name="Mathew T."/>
            <person name="Ngo R."/>
            <person name="Nguyen L."/>
            <person name="Nguyen N."/>
            <person name="Okwuonu G."/>
            <person name="Ongeri F."/>
            <person name="Pham C."/>
            <person name="Simmons D."/>
            <person name="Wilczek-Boney K."/>
            <person name="Hale W."/>
            <person name="Jakkamsetti A."/>
            <person name="Pham P."/>
            <person name="Ruth R."/>
            <person name="San Lucas F."/>
            <person name="Warren J."/>
            <person name="Zhang J."/>
            <person name="Zhao Z."/>
            <person name="Zhou C."/>
            <person name="Zhu D."/>
            <person name="Lee S."/>
            <person name="Bess C."/>
            <person name="Blankenburg K."/>
            <person name="Forbes L."/>
            <person name="Fu Q."/>
            <person name="Gubbala S."/>
            <person name="Hirani K."/>
            <person name="Jayaseelan J.C."/>
            <person name="Lara F."/>
            <person name="Munidasa M."/>
            <person name="Palculict T."/>
            <person name="Patil S."/>
            <person name="Pu L.-L."/>
            <person name="Saada N."/>
            <person name="Tang L."/>
            <person name="Weissenberger G."/>
            <person name="Zhu Y."/>
            <person name="Hemphill L."/>
            <person name="Shang Y."/>
            <person name="Youmans B."/>
            <person name="Ayvaz T."/>
            <person name="Ross M."/>
            <person name="Santibanez J."/>
            <person name="Aqrawi P."/>
            <person name="Gross S."/>
            <person name="Joshi V."/>
            <person name="Fowler G."/>
            <person name="Nazareth L."/>
            <person name="Reid J."/>
            <person name="Worley K."/>
            <person name="Petrosino J."/>
            <person name="Highlander S."/>
            <person name="Gibbs R."/>
        </authorList>
    </citation>
    <scope>NUCLEOTIDE SEQUENCE [LARGE SCALE GENOMIC DNA]</scope>
    <source>
        <strain evidence="1 2">ATCC BAA-1200</strain>
    </source>
</reference>
<name>F2BDP5_9NEIS</name>